<protein>
    <recommendedName>
        <fullName evidence="3">DUF4280 domain-containing protein</fullName>
    </recommendedName>
</protein>
<evidence type="ECO:0000313" key="1">
    <source>
        <dbReference type="EMBL" id="RMO02182.1"/>
    </source>
</evidence>
<reference evidence="1 2" key="1">
    <citation type="submission" date="2018-08" db="EMBL/GenBank/DDBJ databases">
        <title>Recombination of ecologically and evolutionarily significant loci maintains genetic cohesion in the Pseudomonas syringae species complex.</title>
        <authorList>
            <person name="Dillon M."/>
            <person name="Thakur S."/>
            <person name="Almeida R.N.D."/>
            <person name="Weir B.S."/>
            <person name="Guttman D.S."/>
        </authorList>
    </citation>
    <scope>NUCLEOTIDE SEQUENCE [LARGE SCALE GENOMIC DNA]</scope>
    <source>
        <strain evidence="1 2">1089_5</strain>
    </source>
</reference>
<dbReference type="AlphaFoldDB" id="A0A3M3S150"/>
<gene>
    <name evidence="1" type="ORF">ALQ49_01614</name>
</gene>
<proteinExistence type="predicted"/>
<accession>A0A3M3S150</accession>
<dbReference type="Pfam" id="PF14107">
    <property type="entry name" value="DUF4280"/>
    <property type="match status" value="1"/>
</dbReference>
<name>A0A3M3S150_9PSED</name>
<dbReference type="Proteomes" id="UP000278062">
    <property type="component" value="Unassembled WGS sequence"/>
</dbReference>
<organism evidence="1 2">
    <name type="scientific">Pseudomonas syringae pv. apii</name>
    <dbReference type="NCBI Taxonomy" id="81036"/>
    <lineage>
        <taxon>Bacteria</taxon>
        <taxon>Pseudomonadati</taxon>
        <taxon>Pseudomonadota</taxon>
        <taxon>Gammaproteobacteria</taxon>
        <taxon>Pseudomonadales</taxon>
        <taxon>Pseudomonadaceae</taxon>
        <taxon>Pseudomonas</taxon>
    </lineage>
</organism>
<evidence type="ECO:0008006" key="3">
    <source>
        <dbReference type="Google" id="ProtNLM"/>
    </source>
</evidence>
<evidence type="ECO:0000313" key="2">
    <source>
        <dbReference type="Proteomes" id="UP000278062"/>
    </source>
</evidence>
<sequence>MRMALRYGGSISLQVHAMSCPQVCAGAMLQCSFGAAPAVLNVLPVNRVLTSGMPAATIMDHIPLVNVPTFGMCMSIANPMVAAATAAALGVLTPMPCIPATATPWIPGGAPTLLLGNMPAIDANSTLMCNWAGVIKIAMPGQVQMLIP</sequence>
<dbReference type="InterPro" id="IPR025460">
    <property type="entry name" value="DUF4280"/>
</dbReference>
<comment type="caution">
    <text evidence="1">The sequence shown here is derived from an EMBL/GenBank/DDBJ whole genome shotgun (WGS) entry which is preliminary data.</text>
</comment>
<dbReference type="EMBL" id="RBPL01000017">
    <property type="protein sequence ID" value="RMO02182.1"/>
    <property type="molecule type" value="Genomic_DNA"/>
</dbReference>